<protein>
    <submittedName>
        <fullName evidence="8 9">Probable E3 ubiquitin-protein ligase RHA1A</fullName>
    </submittedName>
</protein>
<keyword evidence="3" id="KW-0862">Zinc</keyword>
<evidence type="ECO:0000259" key="6">
    <source>
        <dbReference type="PROSITE" id="PS50089"/>
    </source>
</evidence>
<dbReference type="RefSeq" id="XP_030381593.1">
    <property type="nucleotide sequence ID" value="XM_030525733.1"/>
</dbReference>
<dbReference type="GO" id="GO:0005634">
    <property type="term" value="C:nucleus"/>
    <property type="evidence" value="ECO:0007669"/>
    <property type="project" value="TreeGrafter"/>
</dbReference>
<evidence type="ECO:0000256" key="2">
    <source>
        <dbReference type="ARBA" id="ARBA00022771"/>
    </source>
</evidence>
<evidence type="ECO:0000313" key="10">
    <source>
        <dbReference type="RefSeq" id="XP_030381595.1"/>
    </source>
</evidence>
<dbReference type="Gene3D" id="3.30.40.10">
    <property type="entry name" value="Zinc/RING finger domain, C3HC4 (zinc finger)"/>
    <property type="match status" value="1"/>
</dbReference>
<dbReference type="GeneID" id="115629293"/>
<dbReference type="PANTHER" id="PTHR46569">
    <property type="entry name" value="E3 UBIQUITIN-PROTEIN LIGASE TRAIP"/>
    <property type="match status" value="1"/>
</dbReference>
<name>A0A6J2U117_DROLE</name>
<evidence type="ECO:0000256" key="3">
    <source>
        <dbReference type="ARBA" id="ARBA00022833"/>
    </source>
</evidence>
<dbReference type="OrthoDB" id="8062037at2759"/>
<accession>A0A6J2U117</accession>
<evidence type="ECO:0000313" key="7">
    <source>
        <dbReference type="Proteomes" id="UP000504634"/>
    </source>
</evidence>
<dbReference type="PROSITE" id="PS50089">
    <property type="entry name" value="ZF_RING_2"/>
    <property type="match status" value="1"/>
</dbReference>
<keyword evidence="1" id="KW-0479">Metal-binding</keyword>
<feature type="domain" description="RING-type" evidence="6">
    <location>
        <begin position="10"/>
        <end position="53"/>
    </location>
</feature>
<organism evidence="7 10">
    <name type="scientific">Drosophila lebanonensis</name>
    <name type="common">Fruit fly</name>
    <name type="synonym">Scaptodrosophila lebanonensis</name>
    <dbReference type="NCBI Taxonomy" id="7225"/>
    <lineage>
        <taxon>Eukaryota</taxon>
        <taxon>Metazoa</taxon>
        <taxon>Ecdysozoa</taxon>
        <taxon>Arthropoda</taxon>
        <taxon>Hexapoda</taxon>
        <taxon>Insecta</taxon>
        <taxon>Pterygota</taxon>
        <taxon>Neoptera</taxon>
        <taxon>Endopterygota</taxon>
        <taxon>Diptera</taxon>
        <taxon>Brachycera</taxon>
        <taxon>Muscomorpha</taxon>
        <taxon>Ephydroidea</taxon>
        <taxon>Drosophilidae</taxon>
        <taxon>Scaptodrosophila</taxon>
    </lineage>
</organism>
<evidence type="ECO:0000256" key="1">
    <source>
        <dbReference type="ARBA" id="ARBA00022723"/>
    </source>
</evidence>
<dbReference type="GO" id="GO:0008270">
    <property type="term" value="F:zinc ion binding"/>
    <property type="evidence" value="ECO:0007669"/>
    <property type="project" value="UniProtKB-KW"/>
</dbReference>
<evidence type="ECO:0000256" key="4">
    <source>
        <dbReference type="PROSITE-ProRule" id="PRU00175"/>
    </source>
</evidence>
<keyword evidence="7" id="KW-1185">Reference proteome</keyword>
<keyword evidence="2 4" id="KW-0863">Zinc-finger</keyword>
<dbReference type="InterPro" id="IPR013083">
    <property type="entry name" value="Znf_RING/FYVE/PHD"/>
</dbReference>
<dbReference type="GO" id="GO:0031297">
    <property type="term" value="P:replication fork processing"/>
    <property type="evidence" value="ECO:0007669"/>
    <property type="project" value="TreeGrafter"/>
</dbReference>
<dbReference type="AlphaFoldDB" id="A0A6J2U117"/>
<dbReference type="SUPFAM" id="SSF57850">
    <property type="entry name" value="RING/U-box"/>
    <property type="match status" value="1"/>
</dbReference>
<feature type="region of interest" description="Disordered" evidence="5">
    <location>
        <begin position="70"/>
        <end position="102"/>
    </location>
</feature>
<dbReference type="GO" id="GO:0061630">
    <property type="term" value="F:ubiquitin protein ligase activity"/>
    <property type="evidence" value="ECO:0007669"/>
    <property type="project" value="TreeGrafter"/>
</dbReference>
<reference evidence="8 9" key="1">
    <citation type="submission" date="2025-04" db="UniProtKB">
        <authorList>
            <consortium name="RefSeq"/>
        </authorList>
    </citation>
    <scope>IDENTIFICATION</scope>
    <source>
        <strain evidence="8 9">11010-0011.00</strain>
        <tissue evidence="8 9">Whole body</tissue>
    </source>
</reference>
<proteinExistence type="predicted"/>
<evidence type="ECO:0000313" key="8">
    <source>
        <dbReference type="RefSeq" id="XP_030381593.1"/>
    </source>
</evidence>
<dbReference type="Proteomes" id="UP000504634">
    <property type="component" value="Unplaced"/>
</dbReference>
<dbReference type="PANTHER" id="PTHR46569:SF1">
    <property type="entry name" value="E3 UBIQUITIN-PROTEIN LIGASE RFWD3-RELATED"/>
    <property type="match status" value="1"/>
</dbReference>
<dbReference type="InterPro" id="IPR052639">
    <property type="entry name" value="TRAIP_ubiq-protein_ligase"/>
</dbReference>
<dbReference type="GO" id="GO:0016567">
    <property type="term" value="P:protein ubiquitination"/>
    <property type="evidence" value="ECO:0007669"/>
    <property type="project" value="TreeGrafter"/>
</dbReference>
<dbReference type="GO" id="GO:0090734">
    <property type="term" value="C:site of DNA damage"/>
    <property type="evidence" value="ECO:0007669"/>
    <property type="project" value="TreeGrafter"/>
</dbReference>
<gene>
    <name evidence="8 9 10" type="primary">LOC115629293</name>
</gene>
<dbReference type="Pfam" id="PF13639">
    <property type="entry name" value="zf-RING_2"/>
    <property type="match status" value="1"/>
</dbReference>
<sequence length="140" mass="15967">MSASEKGVCCTICSERYMAADEIHAGTCGHVFHWQCLKRWFDESSTKRCPICRCSSSTYFKIFLDFEDKGSGADRQSSSTSSESSTSSLRRPRNTELAEPPANVMSEYENLLYETGLYRDEIEYLNSRIADLMERINLDD</sequence>
<evidence type="ECO:0000256" key="5">
    <source>
        <dbReference type="SAM" id="MobiDB-lite"/>
    </source>
</evidence>
<dbReference type="RefSeq" id="XP_030381594.1">
    <property type="nucleotide sequence ID" value="XM_030525734.1"/>
</dbReference>
<dbReference type="SMART" id="SM00184">
    <property type="entry name" value="RING"/>
    <property type="match status" value="1"/>
</dbReference>
<feature type="compositionally biased region" description="Low complexity" evidence="5">
    <location>
        <begin position="77"/>
        <end position="88"/>
    </location>
</feature>
<dbReference type="SMART" id="SM00744">
    <property type="entry name" value="RINGv"/>
    <property type="match status" value="1"/>
</dbReference>
<evidence type="ECO:0000313" key="9">
    <source>
        <dbReference type="RefSeq" id="XP_030381594.1"/>
    </source>
</evidence>
<dbReference type="RefSeq" id="XP_030381595.1">
    <property type="nucleotide sequence ID" value="XM_030525735.1"/>
</dbReference>
<dbReference type="InterPro" id="IPR001841">
    <property type="entry name" value="Znf_RING"/>
</dbReference>
<dbReference type="InterPro" id="IPR011016">
    <property type="entry name" value="Znf_RING-CH"/>
</dbReference>